<dbReference type="Pfam" id="PF04542">
    <property type="entry name" value="Sigma70_r2"/>
    <property type="match status" value="1"/>
</dbReference>
<evidence type="ECO:0000313" key="2">
    <source>
        <dbReference type="EMBL" id="SES18791.1"/>
    </source>
</evidence>
<dbReference type="AlphaFoldDB" id="A0A1H9VB91"/>
<dbReference type="Proteomes" id="UP000199572">
    <property type="component" value="Unassembled WGS sequence"/>
</dbReference>
<dbReference type="GO" id="GO:0006352">
    <property type="term" value="P:DNA-templated transcription initiation"/>
    <property type="evidence" value="ECO:0007669"/>
    <property type="project" value="InterPro"/>
</dbReference>
<sequence>MLAKSYIDHDSSPKLKVLLSEDEVFAKRLMDRDKTAFKMLYRKYASLIYGRILSKVANQYQAEQLLEQTFIQAYHNIHDFDFVKIKLFTWLNQIAKKQLDKQLFNG</sequence>
<name>A0A1H9VB91_9SPHI</name>
<dbReference type="RefSeq" id="WP_139180241.1">
    <property type="nucleotide sequence ID" value="NZ_FOGG01000040.1"/>
</dbReference>
<dbReference type="EMBL" id="FOGG01000040">
    <property type="protein sequence ID" value="SES18791.1"/>
    <property type="molecule type" value="Genomic_DNA"/>
</dbReference>
<organism evidence="2 3">
    <name type="scientific">Pedobacter rhizosphaerae</name>
    <dbReference type="NCBI Taxonomy" id="390241"/>
    <lineage>
        <taxon>Bacteria</taxon>
        <taxon>Pseudomonadati</taxon>
        <taxon>Bacteroidota</taxon>
        <taxon>Sphingobacteriia</taxon>
        <taxon>Sphingobacteriales</taxon>
        <taxon>Sphingobacteriaceae</taxon>
        <taxon>Pedobacter</taxon>
    </lineage>
</organism>
<dbReference type="SUPFAM" id="SSF88946">
    <property type="entry name" value="Sigma2 domain of RNA polymerase sigma factors"/>
    <property type="match status" value="1"/>
</dbReference>
<dbReference type="GO" id="GO:0003700">
    <property type="term" value="F:DNA-binding transcription factor activity"/>
    <property type="evidence" value="ECO:0007669"/>
    <property type="project" value="InterPro"/>
</dbReference>
<reference evidence="2 3" key="1">
    <citation type="submission" date="2016-10" db="EMBL/GenBank/DDBJ databases">
        <authorList>
            <person name="de Groot N.N."/>
        </authorList>
    </citation>
    <scope>NUCLEOTIDE SEQUENCE [LARGE SCALE GENOMIC DNA]</scope>
    <source>
        <strain evidence="2 3">DSM 18610</strain>
    </source>
</reference>
<dbReference type="OrthoDB" id="772560at2"/>
<dbReference type="Gene3D" id="1.10.1740.10">
    <property type="match status" value="1"/>
</dbReference>
<dbReference type="InterPro" id="IPR007627">
    <property type="entry name" value="RNA_pol_sigma70_r2"/>
</dbReference>
<proteinExistence type="predicted"/>
<accession>A0A1H9VB91</accession>
<protein>
    <submittedName>
        <fullName evidence="2">Sigma-70 region 2</fullName>
    </submittedName>
</protein>
<keyword evidence="3" id="KW-1185">Reference proteome</keyword>
<gene>
    <name evidence="2" type="ORF">SAMN04488023_14027</name>
</gene>
<dbReference type="InterPro" id="IPR013325">
    <property type="entry name" value="RNA_pol_sigma_r2"/>
</dbReference>
<evidence type="ECO:0000259" key="1">
    <source>
        <dbReference type="Pfam" id="PF04542"/>
    </source>
</evidence>
<evidence type="ECO:0000313" key="3">
    <source>
        <dbReference type="Proteomes" id="UP000199572"/>
    </source>
</evidence>
<dbReference type="STRING" id="390241.SAMN04488023_14027"/>
<feature type="domain" description="RNA polymerase sigma-70 region 2" evidence="1">
    <location>
        <begin position="40"/>
        <end position="98"/>
    </location>
</feature>